<feature type="region of interest" description="Disordered" evidence="1">
    <location>
        <begin position="238"/>
        <end position="259"/>
    </location>
</feature>
<sequence length="259" mass="29235">MVASKDGDDVMSDFEEDAEFKSCWSGPTVRITVGSNAQVFVIHKDILIEASPVFKAMLSAGMIEQQTNEITLPEDPARAFNILMVWAYGRNPPACTGDEDSVVDAILTWKMADKYAMPQLQNVLIDELKEHWKQFHFYPRYLSWAVRNLPDTSELYKFLFDQLTYKLANRPYSYQLAPQDSTLAASGLQCQEKRVRQLENLLSMGEDSAKLFWAVQNLEKGKGSPARLEGCHYHVHADGEECPQEDSTSTEPEQSGADI</sequence>
<evidence type="ECO:0000313" key="4">
    <source>
        <dbReference type="Proteomes" id="UP001172673"/>
    </source>
</evidence>
<evidence type="ECO:0000256" key="1">
    <source>
        <dbReference type="SAM" id="MobiDB-lite"/>
    </source>
</evidence>
<dbReference type="PANTHER" id="PTHR47843">
    <property type="entry name" value="BTB DOMAIN-CONTAINING PROTEIN-RELATED"/>
    <property type="match status" value="1"/>
</dbReference>
<organism evidence="3 4">
    <name type="scientific">Cladophialophora chaetospira</name>
    <dbReference type="NCBI Taxonomy" id="386627"/>
    <lineage>
        <taxon>Eukaryota</taxon>
        <taxon>Fungi</taxon>
        <taxon>Dikarya</taxon>
        <taxon>Ascomycota</taxon>
        <taxon>Pezizomycotina</taxon>
        <taxon>Eurotiomycetes</taxon>
        <taxon>Chaetothyriomycetidae</taxon>
        <taxon>Chaetothyriales</taxon>
        <taxon>Herpotrichiellaceae</taxon>
        <taxon>Cladophialophora</taxon>
    </lineage>
</organism>
<gene>
    <name evidence="3" type="ORF">H2200_011879</name>
</gene>
<dbReference type="Pfam" id="PF00651">
    <property type="entry name" value="BTB"/>
    <property type="match status" value="1"/>
</dbReference>
<dbReference type="EMBL" id="JAPDRK010000021">
    <property type="protein sequence ID" value="KAJ9603693.1"/>
    <property type="molecule type" value="Genomic_DNA"/>
</dbReference>
<proteinExistence type="predicted"/>
<dbReference type="AlphaFoldDB" id="A0AA38WYY1"/>
<protein>
    <recommendedName>
        <fullName evidence="2">BTB domain-containing protein</fullName>
    </recommendedName>
</protein>
<dbReference type="SMART" id="SM00225">
    <property type="entry name" value="BTB"/>
    <property type="match status" value="1"/>
</dbReference>
<dbReference type="PROSITE" id="PS50097">
    <property type="entry name" value="BTB"/>
    <property type="match status" value="1"/>
</dbReference>
<dbReference type="SUPFAM" id="SSF54695">
    <property type="entry name" value="POZ domain"/>
    <property type="match status" value="1"/>
</dbReference>
<dbReference type="Gene3D" id="3.30.710.10">
    <property type="entry name" value="Potassium Channel Kv1.1, Chain A"/>
    <property type="match status" value="1"/>
</dbReference>
<dbReference type="InterPro" id="IPR011333">
    <property type="entry name" value="SKP1/BTB/POZ_sf"/>
</dbReference>
<dbReference type="Proteomes" id="UP001172673">
    <property type="component" value="Unassembled WGS sequence"/>
</dbReference>
<name>A0AA38WYY1_9EURO</name>
<accession>A0AA38WYY1</accession>
<evidence type="ECO:0000259" key="2">
    <source>
        <dbReference type="PROSITE" id="PS50097"/>
    </source>
</evidence>
<reference evidence="3" key="1">
    <citation type="submission" date="2022-10" db="EMBL/GenBank/DDBJ databases">
        <title>Culturing micro-colonial fungi from biological soil crusts in the Mojave desert and describing Neophaeococcomyces mojavensis, and introducing the new genera and species Taxawa tesnikishii.</title>
        <authorList>
            <person name="Kurbessoian T."/>
            <person name="Stajich J.E."/>
        </authorList>
    </citation>
    <scope>NUCLEOTIDE SEQUENCE</scope>
    <source>
        <strain evidence="3">TK_41</strain>
    </source>
</reference>
<keyword evidence="4" id="KW-1185">Reference proteome</keyword>
<evidence type="ECO:0000313" key="3">
    <source>
        <dbReference type="EMBL" id="KAJ9603693.1"/>
    </source>
</evidence>
<feature type="domain" description="BTB" evidence="2">
    <location>
        <begin position="27"/>
        <end position="88"/>
    </location>
</feature>
<dbReference type="PANTHER" id="PTHR47843:SF2">
    <property type="entry name" value="BTB DOMAIN-CONTAINING PROTEIN"/>
    <property type="match status" value="1"/>
</dbReference>
<comment type="caution">
    <text evidence="3">The sequence shown here is derived from an EMBL/GenBank/DDBJ whole genome shotgun (WGS) entry which is preliminary data.</text>
</comment>
<dbReference type="CDD" id="cd18186">
    <property type="entry name" value="BTB_POZ_ZBTB_KLHL-like"/>
    <property type="match status" value="1"/>
</dbReference>
<dbReference type="InterPro" id="IPR000210">
    <property type="entry name" value="BTB/POZ_dom"/>
</dbReference>